<keyword evidence="1" id="KW-0472">Membrane</keyword>
<reference evidence="2" key="1">
    <citation type="journal article" date="2014" name="Front. Microbiol.">
        <title>High frequency of phylogenetically diverse reductive dehalogenase-homologous genes in deep subseafloor sedimentary metagenomes.</title>
        <authorList>
            <person name="Kawai M."/>
            <person name="Futagami T."/>
            <person name="Toyoda A."/>
            <person name="Takaki Y."/>
            <person name="Nishi S."/>
            <person name="Hori S."/>
            <person name="Arai W."/>
            <person name="Tsubouchi T."/>
            <person name="Morono Y."/>
            <person name="Uchiyama I."/>
            <person name="Ito T."/>
            <person name="Fujiyama A."/>
            <person name="Inagaki F."/>
            <person name="Takami H."/>
        </authorList>
    </citation>
    <scope>NUCLEOTIDE SEQUENCE</scope>
    <source>
        <strain evidence="2">Expedition CK06-06</strain>
    </source>
</reference>
<accession>X0T8U6</accession>
<feature type="transmembrane region" description="Helical" evidence="1">
    <location>
        <begin position="109"/>
        <end position="131"/>
    </location>
</feature>
<dbReference type="EMBL" id="BARS01006704">
    <property type="protein sequence ID" value="GAF72475.1"/>
    <property type="molecule type" value="Genomic_DNA"/>
</dbReference>
<sequence length="170" mass="20082">RWKIFVKWLLAIPHFIVLMLYGIAYFVTLIIAWFAILFTGRYPRGLFDFAVGLLRWSARVDVYTNLMRDEYPPFGTGGDYPVRLEVEYPERLSRWKIFVKGLMAIPHMIILYGYSILASVITFVAFFIILFTGRYPRALFDLVVGYYRWNTRVYAYVLLLTDEYPPFTNA</sequence>
<keyword evidence="1" id="KW-0812">Transmembrane</keyword>
<evidence type="ECO:0000313" key="2">
    <source>
        <dbReference type="EMBL" id="GAF72475.1"/>
    </source>
</evidence>
<feature type="transmembrane region" description="Helical" evidence="1">
    <location>
        <begin position="12"/>
        <end position="36"/>
    </location>
</feature>
<keyword evidence="1" id="KW-1133">Transmembrane helix</keyword>
<evidence type="ECO:0008006" key="3">
    <source>
        <dbReference type="Google" id="ProtNLM"/>
    </source>
</evidence>
<name>X0T8U6_9ZZZZ</name>
<proteinExistence type="predicted"/>
<organism evidence="2">
    <name type="scientific">marine sediment metagenome</name>
    <dbReference type="NCBI Taxonomy" id="412755"/>
    <lineage>
        <taxon>unclassified sequences</taxon>
        <taxon>metagenomes</taxon>
        <taxon>ecological metagenomes</taxon>
    </lineage>
</organism>
<feature type="non-terminal residue" evidence="2">
    <location>
        <position position="1"/>
    </location>
</feature>
<gene>
    <name evidence="2" type="ORF">S01H1_13015</name>
</gene>
<comment type="caution">
    <text evidence="2">The sequence shown here is derived from an EMBL/GenBank/DDBJ whole genome shotgun (WGS) entry which is preliminary data.</text>
</comment>
<dbReference type="AlphaFoldDB" id="X0T8U6"/>
<dbReference type="InterPro" id="IPR025498">
    <property type="entry name" value="DUF4389"/>
</dbReference>
<protein>
    <recommendedName>
        <fullName evidence="3">DUF4389 domain-containing protein</fullName>
    </recommendedName>
</protein>
<evidence type="ECO:0000256" key="1">
    <source>
        <dbReference type="SAM" id="Phobius"/>
    </source>
</evidence>
<dbReference type="Pfam" id="PF14333">
    <property type="entry name" value="DUF4389"/>
    <property type="match status" value="2"/>
</dbReference>